<evidence type="ECO:0000313" key="3">
    <source>
        <dbReference type="EMBL" id="KAF0721309.1"/>
    </source>
</evidence>
<accession>A0A6G0W3T7</accession>
<gene>
    <name evidence="3" type="ORF">FWK35_00027338</name>
</gene>
<dbReference type="PANTHER" id="PTHR47577:SF2">
    <property type="entry name" value="THAP DOMAIN CONTAINING 9"/>
    <property type="match status" value="1"/>
</dbReference>
<evidence type="ECO:0000259" key="1">
    <source>
        <dbReference type="Pfam" id="PF21788"/>
    </source>
</evidence>
<dbReference type="EMBL" id="VUJU01009233">
    <property type="protein sequence ID" value="KAF0721309.1"/>
    <property type="molecule type" value="Genomic_DNA"/>
</dbReference>
<protein>
    <recommendedName>
        <fullName evidence="5">THAP-type domain-containing protein</fullName>
    </recommendedName>
</protein>
<feature type="domain" description="Transposable element P transposase-like RNase H C-terminal" evidence="2">
    <location>
        <begin position="121"/>
        <end position="155"/>
    </location>
</feature>
<feature type="domain" description="Transposable element P transposase-like GTP-binding insertion" evidence="1">
    <location>
        <begin position="2"/>
        <end position="46"/>
    </location>
</feature>
<sequence length="317" mass="36575">IIFSNSVSTGLKYYRDYVKVPELRDCEETEHFSKMFNDIFDSLNRKFPAEGIRKYSNYFKVLEDTLKFIDEWELNVVNKKIEEHNFLTKQTAEGLRVTIKSTMELSKYFLEEIGFKYVLSNKMNQDKLEHFFGVVRQSTGPNDHPSTPTFLQVYKILSAYSILKPPKSGNCTILETTAPKINLHDIKAVFNTEESVRSIKIQNLAPGNSFNIPEATLANIKSRGGLIHPNQGFFKLISAIEDSFEIHCNTENVFQNCVDELLSTSGHLTVFPCSEHKTDITTYIISFYITMRMRQHTALQNKDLKKKSSQLKKNLNW</sequence>
<feature type="non-terminal residue" evidence="3">
    <location>
        <position position="1"/>
    </location>
</feature>
<comment type="caution">
    <text evidence="3">The sequence shown here is derived from an EMBL/GenBank/DDBJ whole genome shotgun (WGS) entry which is preliminary data.</text>
</comment>
<reference evidence="3 4" key="1">
    <citation type="submission" date="2019-08" db="EMBL/GenBank/DDBJ databases">
        <title>Whole genome of Aphis craccivora.</title>
        <authorList>
            <person name="Voronova N.V."/>
            <person name="Shulinski R.S."/>
            <person name="Bandarenka Y.V."/>
            <person name="Zhorov D.G."/>
            <person name="Warner D."/>
        </authorList>
    </citation>
    <scope>NUCLEOTIDE SEQUENCE [LARGE SCALE GENOMIC DNA]</scope>
    <source>
        <strain evidence="3">180601</strain>
        <tissue evidence="3">Whole Body</tissue>
    </source>
</reference>
<evidence type="ECO:0000313" key="4">
    <source>
        <dbReference type="Proteomes" id="UP000478052"/>
    </source>
</evidence>
<proteinExistence type="predicted"/>
<dbReference type="InterPro" id="IPR048366">
    <property type="entry name" value="TNP-like_GBD"/>
</dbReference>
<dbReference type="InterPro" id="IPR048367">
    <property type="entry name" value="TNP-like_RNaseH_C"/>
</dbReference>
<evidence type="ECO:0008006" key="5">
    <source>
        <dbReference type="Google" id="ProtNLM"/>
    </source>
</evidence>
<evidence type="ECO:0000259" key="2">
    <source>
        <dbReference type="Pfam" id="PF21789"/>
    </source>
</evidence>
<organism evidence="3 4">
    <name type="scientific">Aphis craccivora</name>
    <name type="common">Cowpea aphid</name>
    <dbReference type="NCBI Taxonomy" id="307492"/>
    <lineage>
        <taxon>Eukaryota</taxon>
        <taxon>Metazoa</taxon>
        <taxon>Ecdysozoa</taxon>
        <taxon>Arthropoda</taxon>
        <taxon>Hexapoda</taxon>
        <taxon>Insecta</taxon>
        <taxon>Pterygota</taxon>
        <taxon>Neoptera</taxon>
        <taxon>Paraneoptera</taxon>
        <taxon>Hemiptera</taxon>
        <taxon>Sternorrhyncha</taxon>
        <taxon>Aphidomorpha</taxon>
        <taxon>Aphidoidea</taxon>
        <taxon>Aphididae</taxon>
        <taxon>Aphidini</taxon>
        <taxon>Aphis</taxon>
        <taxon>Aphis</taxon>
    </lineage>
</organism>
<dbReference type="Pfam" id="PF21789">
    <property type="entry name" value="TNP-like_RNaseH_C"/>
    <property type="match status" value="1"/>
</dbReference>
<name>A0A6G0W3T7_APHCR</name>
<dbReference type="PANTHER" id="PTHR47577">
    <property type="entry name" value="THAP DOMAIN-CONTAINING PROTEIN 6"/>
    <property type="match status" value="1"/>
</dbReference>
<dbReference type="Pfam" id="PF21788">
    <property type="entry name" value="TNP-like_GBD"/>
    <property type="match status" value="1"/>
</dbReference>
<dbReference type="OrthoDB" id="6485269at2759"/>
<dbReference type="Proteomes" id="UP000478052">
    <property type="component" value="Unassembled WGS sequence"/>
</dbReference>
<keyword evidence="4" id="KW-1185">Reference proteome</keyword>
<dbReference type="AlphaFoldDB" id="A0A6G0W3T7"/>